<proteinExistence type="predicted"/>
<accession>A0A7L9U042</accession>
<evidence type="ECO:0000313" key="3">
    <source>
        <dbReference type="Proteomes" id="UP000593875"/>
    </source>
</evidence>
<dbReference type="Proteomes" id="UP000593875">
    <property type="component" value="Chromosome"/>
</dbReference>
<evidence type="ECO:0000313" key="2">
    <source>
        <dbReference type="EMBL" id="QOL48247.1"/>
    </source>
</evidence>
<reference evidence="2 3" key="1">
    <citation type="submission" date="2020-10" db="EMBL/GenBank/DDBJ databases">
        <title>Genome sequencing of Massilia sp. LPB0304.</title>
        <authorList>
            <person name="Kim J."/>
        </authorList>
    </citation>
    <scope>NUCLEOTIDE SEQUENCE [LARGE SCALE GENOMIC DNA]</scope>
    <source>
        <strain evidence="2 3">LPB0304</strain>
    </source>
</reference>
<sequence length="174" mass="17992">MRRTCPSFFTSLPLLLLSMAGAAMAAAPDAPALAAFDPADAVDDATLDGARGGFLTGDGLMVNLGLERLVSINGNVVERTELQLGDIGKLARGEATLSTQAVGELRLIQNGDVRTMAGNAQNLLGGTIIQNSLNDQIIRNQTAINATVNTAGMLRALNFGTSLNNALTTAVAPR</sequence>
<dbReference type="AlphaFoldDB" id="A0A7L9U042"/>
<keyword evidence="1" id="KW-0732">Signal</keyword>
<feature type="signal peptide" evidence="1">
    <location>
        <begin position="1"/>
        <end position="25"/>
    </location>
</feature>
<keyword evidence="3" id="KW-1185">Reference proteome</keyword>
<feature type="chain" id="PRO_5033020498" description="Secreted protein" evidence="1">
    <location>
        <begin position="26"/>
        <end position="174"/>
    </location>
</feature>
<dbReference type="RefSeq" id="WP_193685293.1">
    <property type="nucleotide sequence ID" value="NZ_CP062941.1"/>
</dbReference>
<name>A0A7L9U042_9BURK</name>
<evidence type="ECO:0008006" key="4">
    <source>
        <dbReference type="Google" id="ProtNLM"/>
    </source>
</evidence>
<gene>
    <name evidence="2" type="ORF">LPB04_14770</name>
</gene>
<dbReference type="KEGG" id="mlir:LPB04_14770"/>
<organism evidence="2 3">
    <name type="scientific">Massilia litorea</name>
    <dbReference type="NCBI Taxonomy" id="2769491"/>
    <lineage>
        <taxon>Bacteria</taxon>
        <taxon>Pseudomonadati</taxon>
        <taxon>Pseudomonadota</taxon>
        <taxon>Betaproteobacteria</taxon>
        <taxon>Burkholderiales</taxon>
        <taxon>Oxalobacteraceae</taxon>
        <taxon>Telluria group</taxon>
        <taxon>Massilia</taxon>
    </lineage>
</organism>
<dbReference type="EMBL" id="CP062941">
    <property type="protein sequence ID" value="QOL48247.1"/>
    <property type="molecule type" value="Genomic_DNA"/>
</dbReference>
<protein>
    <recommendedName>
        <fullName evidence="4">Secreted protein</fullName>
    </recommendedName>
</protein>
<evidence type="ECO:0000256" key="1">
    <source>
        <dbReference type="SAM" id="SignalP"/>
    </source>
</evidence>